<keyword evidence="9" id="KW-1185">Reference proteome</keyword>
<feature type="domain" description="C2H2-type" evidence="7">
    <location>
        <begin position="240"/>
        <end position="263"/>
    </location>
</feature>
<evidence type="ECO:0000256" key="1">
    <source>
        <dbReference type="ARBA" id="ARBA00022723"/>
    </source>
</evidence>
<keyword evidence="4" id="KW-0862">Zinc</keyword>
<evidence type="ECO:0000313" key="8">
    <source>
        <dbReference type="EMBL" id="VEN42844.1"/>
    </source>
</evidence>
<proteinExistence type="predicted"/>
<dbReference type="SUPFAM" id="SSF57667">
    <property type="entry name" value="beta-beta-alpha zinc fingers"/>
    <property type="match status" value="2"/>
</dbReference>
<dbReference type="PANTHER" id="PTHR24379:SF121">
    <property type="entry name" value="C2H2-TYPE DOMAIN-CONTAINING PROTEIN"/>
    <property type="match status" value="1"/>
</dbReference>
<evidence type="ECO:0000256" key="2">
    <source>
        <dbReference type="ARBA" id="ARBA00022737"/>
    </source>
</evidence>
<dbReference type="Proteomes" id="UP000410492">
    <property type="component" value="Unassembled WGS sequence"/>
</dbReference>
<gene>
    <name evidence="8" type="ORF">CALMAC_LOCUS6195</name>
</gene>
<organism evidence="8 9">
    <name type="scientific">Callosobruchus maculatus</name>
    <name type="common">Southern cowpea weevil</name>
    <name type="synonym">Pulse bruchid</name>
    <dbReference type="NCBI Taxonomy" id="64391"/>
    <lineage>
        <taxon>Eukaryota</taxon>
        <taxon>Metazoa</taxon>
        <taxon>Ecdysozoa</taxon>
        <taxon>Arthropoda</taxon>
        <taxon>Hexapoda</taxon>
        <taxon>Insecta</taxon>
        <taxon>Pterygota</taxon>
        <taxon>Neoptera</taxon>
        <taxon>Endopterygota</taxon>
        <taxon>Coleoptera</taxon>
        <taxon>Polyphaga</taxon>
        <taxon>Cucujiformia</taxon>
        <taxon>Chrysomeloidea</taxon>
        <taxon>Chrysomelidae</taxon>
        <taxon>Bruchinae</taxon>
        <taxon>Bruchini</taxon>
        <taxon>Callosobruchus</taxon>
    </lineage>
</organism>
<dbReference type="PROSITE" id="PS50157">
    <property type="entry name" value="ZINC_FINGER_C2H2_2"/>
    <property type="match status" value="3"/>
</dbReference>
<dbReference type="OrthoDB" id="6711955at2759"/>
<evidence type="ECO:0000259" key="7">
    <source>
        <dbReference type="PROSITE" id="PS50157"/>
    </source>
</evidence>
<name>A0A653C5S0_CALMS</name>
<evidence type="ECO:0000313" key="9">
    <source>
        <dbReference type="Proteomes" id="UP000410492"/>
    </source>
</evidence>
<dbReference type="Pfam" id="PF00096">
    <property type="entry name" value="zf-C2H2"/>
    <property type="match status" value="1"/>
</dbReference>
<sequence length="390" mass="45121">MNQNNLVLKENALPLEEVCEQFEIKPEVIYMNNTEEIEEDSETHELAQLAPVVKYEYVASQEMQASSLPGPQFISIMQEDGTVMEPVMPFFLSSSPMFTVLNGSNENGETIILQIENQEEDSEVKKEPTESLGESQTIAEEVDDDKQISEEVVTVVRNWDLCEPKKNDVENVFVCEICEKSYCCVNCLKSHYETMHVANTTFTRYKCKWASMQKSLYCPVCEMCFENRNDTLDHYITHSVACEVCGSGFDRQQLLVEHMFTIHKKVNCYESYECEFCKATYQYHWNLTKHYQVYHKMILCYICKSRYPSVMDLQEHLRTHIKKINVLPYACSKCNKAFPQISDIAVHIRREHSSRKSSVESENYIGHTVGGKSKTTDDSVVTKKKRIKVK</sequence>
<feature type="region of interest" description="Disordered" evidence="6">
    <location>
        <begin position="357"/>
        <end position="390"/>
    </location>
</feature>
<evidence type="ECO:0000256" key="4">
    <source>
        <dbReference type="ARBA" id="ARBA00022833"/>
    </source>
</evidence>
<evidence type="ECO:0000256" key="6">
    <source>
        <dbReference type="SAM" id="MobiDB-lite"/>
    </source>
</evidence>
<dbReference type="AlphaFoldDB" id="A0A653C5S0"/>
<dbReference type="EMBL" id="CAACVG010006968">
    <property type="protein sequence ID" value="VEN42844.1"/>
    <property type="molecule type" value="Genomic_DNA"/>
</dbReference>
<evidence type="ECO:0000256" key="3">
    <source>
        <dbReference type="ARBA" id="ARBA00022771"/>
    </source>
</evidence>
<dbReference type="Gene3D" id="3.30.160.60">
    <property type="entry name" value="Classic Zinc Finger"/>
    <property type="match status" value="2"/>
</dbReference>
<keyword evidence="1" id="KW-0479">Metal-binding</keyword>
<dbReference type="GO" id="GO:0008270">
    <property type="term" value="F:zinc ion binding"/>
    <property type="evidence" value="ECO:0007669"/>
    <property type="project" value="UniProtKB-KW"/>
</dbReference>
<dbReference type="InterPro" id="IPR013087">
    <property type="entry name" value="Znf_C2H2_type"/>
</dbReference>
<dbReference type="PROSITE" id="PS00028">
    <property type="entry name" value="ZINC_FINGER_C2H2_1"/>
    <property type="match status" value="5"/>
</dbReference>
<keyword evidence="3 5" id="KW-0863">Zinc-finger</keyword>
<feature type="domain" description="C2H2-type" evidence="7">
    <location>
        <begin position="173"/>
        <end position="201"/>
    </location>
</feature>
<protein>
    <recommendedName>
        <fullName evidence="7">C2H2-type domain-containing protein</fullName>
    </recommendedName>
</protein>
<feature type="domain" description="C2H2-type" evidence="7">
    <location>
        <begin position="329"/>
        <end position="357"/>
    </location>
</feature>
<reference evidence="8 9" key="1">
    <citation type="submission" date="2019-01" db="EMBL/GenBank/DDBJ databases">
        <authorList>
            <person name="Sayadi A."/>
        </authorList>
    </citation>
    <scope>NUCLEOTIDE SEQUENCE [LARGE SCALE GENOMIC DNA]</scope>
</reference>
<accession>A0A653C5S0</accession>
<dbReference type="PANTHER" id="PTHR24379">
    <property type="entry name" value="KRAB AND ZINC FINGER DOMAIN-CONTAINING"/>
    <property type="match status" value="1"/>
</dbReference>
<feature type="region of interest" description="Disordered" evidence="6">
    <location>
        <begin position="118"/>
        <end position="144"/>
    </location>
</feature>
<keyword evidence="2" id="KW-0677">Repeat</keyword>
<dbReference type="InterPro" id="IPR036236">
    <property type="entry name" value="Znf_C2H2_sf"/>
</dbReference>
<dbReference type="SMART" id="SM00355">
    <property type="entry name" value="ZnF_C2H2"/>
    <property type="match status" value="6"/>
</dbReference>
<evidence type="ECO:0000256" key="5">
    <source>
        <dbReference type="PROSITE-ProRule" id="PRU00042"/>
    </source>
</evidence>